<dbReference type="PANTHER" id="PTHR37984">
    <property type="entry name" value="PROTEIN CBG26694"/>
    <property type="match status" value="1"/>
</dbReference>
<dbReference type="InterPro" id="IPR043502">
    <property type="entry name" value="DNA/RNA_pol_sf"/>
</dbReference>
<feature type="domain" description="Reverse transcriptase/retrotransposon-derived protein RNase H-like" evidence="2">
    <location>
        <begin position="94"/>
        <end position="148"/>
    </location>
</feature>
<accession>A0AB40AM13</accession>
<evidence type="ECO:0000313" key="3">
    <source>
        <dbReference type="Proteomes" id="UP001515500"/>
    </source>
</evidence>
<dbReference type="Pfam" id="PF17919">
    <property type="entry name" value="RT_RNaseH_2"/>
    <property type="match status" value="1"/>
</dbReference>
<dbReference type="InterPro" id="IPR041577">
    <property type="entry name" value="RT_RNaseH_2"/>
</dbReference>
<dbReference type="RefSeq" id="XP_039115773.1">
    <property type="nucleotide sequence ID" value="XM_039259839.1"/>
</dbReference>
<proteinExistence type="predicted"/>
<dbReference type="GO" id="GO:0003824">
    <property type="term" value="F:catalytic activity"/>
    <property type="evidence" value="ECO:0007669"/>
    <property type="project" value="UniProtKB-KW"/>
</dbReference>
<keyword evidence="1" id="KW-0511">Multifunctional enzyme</keyword>
<dbReference type="GeneID" id="120251282"/>
<dbReference type="InterPro" id="IPR043128">
    <property type="entry name" value="Rev_trsase/Diguanyl_cyclase"/>
</dbReference>
<dbReference type="Gene3D" id="3.30.70.270">
    <property type="match status" value="1"/>
</dbReference>
<name>A0AB40AM13_DIOCR</name>
<evidence type="ECO:0000313" key="4">
    <source>
        <dbReference type="RefSeq" id="XP_039115773.1"/>
    </source>
</evidence>
<dbReference type="PANTHER" id="PTHR37984:SF5">
    <property type="entry name" value="PROTEIN NYNRIN-LIKE"/>
    <property type="match status" value="1"/>
</dbReference>
<reference evidence="4" key="1">
    <citation type="submission" date="2025-08" db="UniProtKB">
        <authorList>
            <consortium name="RefSeq"/>
        </authorList>
    </citation>
    <scope>IDENTIFICATION</scope>
</reference>
<sequence length="174" mass="19866">MGKRVMQVKEEDNTTDLCPPVFDEDGLNEEKVEGEGIQVEEAKIKVVKQWLTSTNITKVRSFHSLASFYRRLISYFSSIMALFTKYMKGNKFAWTDEVDDTFHLMKERLATAPILALLDFTHMFELYIDASKVEIGAVLSQQVGPIAFHITVLYGIYINKTRYLLTQLVGKLSG</sequence>
<evidence type="ECO:0000259" key="2">
    <source>
        <dbReference type="Pfam" id="PF17919"/>
    </source>
</evidence>
<dbReference type="Proteomes" id="UP001515500">
    <property type="component" value="Chromosome 20"/>
</dbReference>
<evidence type="ECO:0000256" key="1">
    <source>
        <dbReference type="ARBA" id="ARBA00023268"/>
    </source>
</evidence>
<dbReference type="InterPro" id="IPR050951">
    <property type="entry name" value="Retrovirus_Pol_polyprotein"/>
</dbReference>
<protein>
    <submittedName>
        <fullName evidence="4">Uncharacterized mitochondrial protein AtMg00860-like</fullName>
    </submittedName>
</protein>
<gene>
    <name evidence="4" type="primary">LOC120251282</name>
</gene>
<dbReference type="AlphaFoldDB" id="A0AB40AM13"/>
<dbReference type="SUPFAM" id="SSF56672">
    <property type="entry name" value="DNA/RNA polymerases"/>
    <property type="match status" value="1"/>
</dbReference>
<organism evidence="3 4">
    <name type="scientific">Dioscorea cayennensis subsp. rotundata</name>
    <name type="common">White Guinea yam</name>
    <name type="synonym">Dioscorea rotundata</name>
    <dbReference type="NCBI Taxonomy" id="55577"/>
    <lineage>
        <taxon>Eukaryota</taxon>
        <taxon>Viridiplantae</taxon>
        <taxon>Streptophyta</taxon>
        <taxon>Embryophyta</taxon>
        <taxon>Tracheophyta</taxon>
        <taxon>Spermatophyta</taxon>
        <taxon>Magnoliopsida</taxon>
        <taxon>Liliopsida</taxon>
        <taxon>Dioscoreales</taxon>
        <taxon>Dioscoreaceae</taxon>
        <taxon>Dioscorea</taxon>
    </lineage>
</organism>
<keyword evidence="3" id="KW-1185">Reference proteome</keyword>